<dbReference type="GO" id="GO:0004065">
    <property type="term" value="F:arylsulfatase activity"/>
    <property type="evidence" value="ECO:0007669"/>
    <property type="project" value="TreeGrafter"/>
</dbReference>
<comment type="cofactor">
    <cofactor evidence="1">
        <name>Ca(2+)</name>
        <dbReference type="ChEBI" id="CHEBI:29108"/>
    </cofactor>
</comment>
<dbReference type="SUPFAM" id="SSF53649">
    <property type="entry name" value="Alkaline phosphatase-like"/>
    <property type="match status" value="1"/>
</dbReference>
<reference evidence="9 10" key="1">
    <citation type="journal article" date="2021" name="BMC Genomics">
        <title>Telomere-to-telomere genome assembly of asparaginase-producing Trichoderma simmonsii.</title>
        <authorList>
            <person name="Chung D."/>
            <person name="Kwon Y.M."/>
            <person name="Yang Y."/>
        </authorList>
    </citation>
    <scope>NUCLEOTIDE SEQUENCE [LARGE SCALE GENOMIC DNA]</scope>
    <source>
        <strain evidence="9 10">GH-Sj1</strain>
    </source>
</reference>
<dbReference type="PROSITE" id="PS00149">
    <property type="entry name" value="SULFATASE_2"/>
    <property type="match status" value="1"/>
</dbReference>
<dbReference type="EMBL" id="CP075865">
    <property type="protein sequence ID" value="QYS97758.1"/>
    <property type="molecule type" value="Genomic_DNA"/>
</dbReference>
<dbReference type="InterPro" id="IPR050738">
    <property type="entry name" value="Sulfatase"/>
</dbReference>
<name>A0A8G0PIG2_9HYPO</name>
<keyword evidence="10" id="KW-1185">Reference proteome</keyword>
<dbReference type="Gene3D" id="3.40.720.10">
    <property type="entry name" value="Alkaline Phosphatase, subunit A"/>
    <property type="match status" value="1"/>
</dbReference>
<evidence type="ECO:0000259" key="8">
    <source>
        <dbReference type="Pfam" id="PF00884"/>
    </source>
</evidence>
<sequence length="639" mass="71223">MIIAFPTFCYFASSVLSTQIPPPSLLTKYQAMGSQKDTRPNFLVIVADDLGFSDLGCYGSEITTPHIDSLASQQGSLRFTQFHVAAACSPTRSMLMTGTDHHIAGLGQLHEFVRSSPAHQGQPGHEGYLHERVVALPELLSDGGYFTVMSGKWHLGLQKQHLPIKRGFKKSLALLPGCANHYAYEPEYQDPTSEPGRFFETATRALHAEDDRYLNEKELGEDWYSSDGYASRMISYLENRTDEERQQPFFAYLPFSAPHWPLQAPKEVCDKYKGQYADGPEALRQKRLERLKSLGLVSRDAVAHPVVTTGAEVKNWESLNEETRAASARAMEVYAGMVDRMDWNIGRVLDYLRKTGEFDNTFILFMSDNGAEGASYEASPLVGDSIMAHVNKYYNNSLDNIGRGDSFVWYGPLWAQAATAPSRLYKMFSTEGGCRVPLVVKPHSGINDQRGSDGSGVITDAFCTVMDIVPTVLDLAGLKHPGTEYNGRKVASLRGQSWRSYLESISGWSRKSPIHEADYVAGFEIAGSGALRRGNWKITFVPAPKGPQRWELFNLDADPGETNDLSKEEPERLKEMLVLWEEYRKEVGVVGLAGEYPKAIQGAQQTTLKDEMEDPYAWIKYIGRPEITPKELAEIVPTA</sequence>
<dbReference type="FunFam" id="3.40.720.10:FF:000044">
    <property type="entry name" value="Arylsulfatase"/>
    <property type="match status" value="1"/>
</dbReference>
<dbReference type="InterPro" id="IPR017850">
    <property type="entry name" value="Alkaline_phosphatase_core_sf"/>
</dbReference>
<dbReference type="InterPro" id="IPR000917">
    <property type="entry name" value="Sulfatase_N"/>
</dbReference>
<dbReference type="Proteomes" id="UP000826661">
    <property type="component" value="Chromosome II"/>
</dbReference>
<gene>
    <name evidence="9" type="ORF">H0G86_004976</name>
</gene>
<evidence type="ECO:0000313" key="10">
    <source>
        <dbReference type="Proteomes" id="UP000826661"/>
    </source>
</evidence>
<accession>A0A8G0PIG2</accession>
<evidence type="ECO:0000256" key="5">
    <source>
        <dbReference type="ARBA" id="ARBA00022723"/>
    </source>
</evidence>
<comment type="similarity">
    <text evidence="3">Belongs to the sulfatase family.</text>
</comment>
<organism evidence="9 10">
    <name type="scientific">Trichoderma simmonsii</name>
    <dbReference type="NCBI Taxonomy" id="1491479"/>
    <lineage>
        <taxon>Eukaryota</taxon>
        <taxon>Fungi</taxon>
        <taxon>Dikarya</taxon>
        <taxon>Ascomycota</taxon>
        <taxon>Pezizomycotina</taxon>
        <taxon>Sordariomycetes</taxon>
        <taxon>Hypocreomycetidae</taxon>
        <taxon>Hypocreales</taxon>
        <taxon>Hypocreaceae</taxon>
        <taxon>Trichoderma</taxon>
    </lineage>
</organism>
<dbReference type="Gene3D" id="3.30.1120.10">
    <property type="match status" value="1"/>
</dbReference>
<keyword evidence="5" id="KW-0479">Metal-binding</keyword>
<dbReference type="CDD" id="cd16025">
    <property type="entry name" value="PAS_like"/>
    <property type="match status" value="1"/>
</dbReference>
<keyword evidence="6" id="KW-0378">Hydrolase</keyword>
<evidence type="ECO:0000256" key="6">
    <source>
        <dbReference type="ARBA" id="ARBA00022801"/>
    </source>
</evidence>
<dbReference type="GO" id="GO:0005737">
    <property type="term" value="C:cytoplasm"/>
    <property type="evidence" value="ECO:0007669"/>
    <property type="project" value="UniProtKB-SubCell"/>
</dbReference>
<evidence type="ECO:0000313" key="9">
    <source>
        <dbReference type="EMBL" id="QYS97758.1"/>
    </source>
</evidence>
<dbReference type="PANTHER" id="PTHR42693:SF33">
    <property type="entry name" value="ARYLSULFATASE"/>
    <property type="match status" value="1"/>
</dbReference>
<evidence type="ECO:0000256" key="4">
    <source>
        <dbReference type="ARBA" id="ARBA00022490"/>
    </source>
</evidence>
<evidence type="ECO:0000256" key="1">
    <source>
        <dbReference type="ARBA" id="ARBA00001913"/>
    </source>
</evidence>
<keyword evidence="4" id="KW-0963">Cytoplasm</keyword>
<evidence type="ECO:0000256" key="3">
    <source>
        <dbReference type="ARBA" id="ARBA00008779"/>
    </source>
</evidence>
<dbReference type="InterPro" id="IPR024607">
    <property type="entry name" value="Sulfatase_CS"/>
</dbReference>
<comment type="subcellular location">
    <subcellularLocation>
        <location evidence="2">Cytoplasm</location>
    </subcellularLocation>
</comment>
<protein>
    <submittedName>
        <fullName evidence="9">Sulfatase</fullName>
    </submittedName>
</protein>
<evidence type="ECO:0000256" key="7">
    <source>
        <dbReference type="ARBA" id="ARBA00022837"/>
    </source>
</evidence>
<dbReference type="GO" id="GO:0046872">
    <property type="term" value="F:metal ion binding"/>
    <property type="evidence" value="ECO:0007669"/>
    <property type="project" value="UniProtKB-KW"/>
</dbReference>
<evidence type="ECO:0000256" key="2">
    <source>
        <dbReference type="ARBA" id="ARBA00004496"/>
    </source>
</evidence>
<dbReference type="Pfam" id="PF00884">
    <property type="entry name" value="Sulfatase"/>
    <property type="match status" value="1"/>
</dbReference>
<feature type="domain" description="Sulfatase N-terminal" evidence="8">
    <location>
        <begin position="40"/>
        <end position="477"/>
    </location>
</feature>
<dbReference type="AlphaFoldDB" id="A0A8G0PIG2"/>
<proteinExistence type="inferred from homology"/>
<keyword evidence="7" id="KW-0106">Calcium</keyword>
<dbReference type="PANTHER" id="PTHR42693">
    <property type="entry name" value="ARYLSULFATASE FAMILY MEMBER"/>
    <property type="match status" value="1"/>
</dbReference>